<evidence type="ECO:0000313" key="1">
    <source>
        <dbReference type="EMBL" id="KIK11791.1"/>
    </source>
</evidence>
<protein>
    <submittedName>
        <fullName evidence="1">Uncharacterized protein</fullName>
    </submittedName>
</protein>
<reference evidence="1 2" key="1">
    <citation type="submission" date="2014-04" db="EMBL/GenBank/DDBJ databases">
        <authorList>
            <consortium name="DOE Joint Genome Institute"/>
            <person name="Kuo A."/>
            <person name="Kohler A."/>
            <person name="Costa M.D."/>
            <person name="Nagy L.G."/>
            <person name="Floudas D."/>
            <person name="Copeland A."/>
            <person name="Barry K.W."/>
            <person name="Cichocki N."/>
            <person name="Veneault-Fourrey C."/>
            <person name="LaButti K."/>
            <person name="Lindquist E.A."/>
            <person name="Lipzen A."/>
            <person name="Lundell T."/>
            <person name="Morin E."/>
            <person name="Murat C."/>
            <person name="Sun H."/>
            <person name="Tunlid A."/>
            <person name="Henrissat B."/>
            <person name="Grigoriev I.V."/>
            <person name="Hibbett D.S."/>
            <person name="Martin F."/>
            <person name="Nordberg H.P."/>
            <person name="Cantor M.N."/>
            <person name="Hua S.X."/>
        </authorList>
    </citation>
    <scope>NUCLEOTIDE SEQUENCE [LARGE SCALE GENOMIC DNA]</scope>
    <source>
        <strain evidence="1 2">441</strain>
    </source>
</reference>
<name>A0A0C9Y3X4_9AGAM</name>
<dbReference type="Proteomes" id="UP000054018">
    <property type="component" value="Unassembled WGS sequence"/>
</dbReference>
<keyword evidence="2" id="KW-1185">Reference proteome</keyword>
<gene>
    <name evidence="1" type="ORF">PISMIDRAFT_690036</name>
</gene>
<evidence type="ECO:0000313" key="2">
    <source>
        <dbReference type="Proteomes" id="UP000054018"/>
    </source>
</evidence>
<dbReference type="HOGENOM" id="CLU_2905049_0_0_1"/>
<reference evidence="2" key="2">
    <citation type="submission" date="2015-01" db="EMBL/GenBank/DDBJ databases">
        <title>Evolutionary Origins and Diversification of the Mycorrhizal Mutualists.</title>
        <authorList>
            <consortium name="DOE Joint Genome Institute"/>
            <consortium name="Mycorrhizal Genomics Consortium"/>
            <person name="Kohler A."/>
            <person name="Kuo A."/>
            <person name="Nagy L.G."/>
            <person name="Floudas D."/>
            <person name="Copeland A."/>
            <person name="Barry K.W."/>
            <person name="Cichocki N."/>
            <person name="Veneault-Fourrey C."/>
            <person name="LaButti K."/>
            <person name="Lindquist E.A."/>
            <person name="Lipzen A."/>
            <person name="Lundell T."/>
            <person name="Morin E."/>
            <person name="Murat C."/>
            <person name="Riley R."/>
            <person name="Ohm R."/>
            <person name="Sun H."/>
            <person name="Tunlid A."/>
            <person name="Henrissat B."/>
            <person name="Grigoriev I.V."/>
            <person name="Hibbett D.S."/>
            <person name="Martin F."/>
        </authorList>
    </citation>
    <scope>NUCLEOTIDE SEQUENCE [LARGE SCALE GENOMIC DNA]</scope>
    <source>
        <strain evidence="2">441</strain>
    </source>
</reference>
<accession>A0A0C9Y3X4</accession>
<dbReference type="AlphaFoldDB" id="A0A0C9Y3X4"/>
<dbReference type="EMBL" id="KN834156">
    <property type="protein sequence ID" value="KIK11791.1"/>
    <property type="molecule type" value="Genomic_DNA"/>
</dbReference>
<proteinExistence type="predicted"/>
<organism evidence="1 2">
    <name type="scientific">Pisolithus microcarpus 441</name>
    <dbReference type="NCBI Taxonomy" id="765257"/>
    <lineage>
        <taxon>Eukaryota</taxon>
        <taxon>Fungi</taxon>
        <taxon>Dikarya</taxon>
        <taxon>Basidiomycota</taxon>
        <taxon>Agaricomycotina</taxon>
        <taxon>Agaricomycetes</taxon>
        <taxon>Agaricomycetidae</taxon>
        <taxon>Boletales</taxon>
        <taxon>Sclerodermatineae</taxon>
        <taxon>Pisolithaceae</taxon>
        <taxon>Pisolithus</taxon>
    </lineage>
</organism>
<sequence length="62" mass="6915">MPRIFAHIGVTWEKTVKVLRELVATLSHSHSTNSREMTSEGLMFLSFSAHTGSSTNTIPLDR</sequence>